<feature type="compositionally biased region" description="Polar residues" evidence="1">
    <location>
        <begin position="165"/>
        <end position="180"/>
    </location>
</feature>
<reference evidence="2" key="1">
    <citation type="journal article" date="2023" name="Insect Mol. Biol.">
        <title>Genome sequencing provides insights into the evolution of gene families encoding plant cell wall-degrading enzymes in longhorned beetles.</title>
        <authorList>
            <person name="Shin N.R."/>
            <person name="Okamura Y."/>
            <person name="Kirsch R."/>
            <person name="Pauchet Y."/>
        </authorList>
    </citation>
    <scope>NUCLEOTIDE SEQUENCE</scope>
    <source>
        <strain evidence="2">RBIC_L_NR</strain>
    </source>
</reference>
<dbReference type="EMBL" id="JANEYF010002998">
    <property type="protein sequence ID" value="KAJ8940356.1"/>
    <property type="molecule type" value="Genomic_DNA"/>
</dbReference>
<comment type="caution">
    <text evidence="2">The sequence shown here is derived from an EMBL/GenBank/DDBJ whole genome shotgun (WGS) entry which is preliminary data.</text>
</comment>
<organism evidence="2 3">
    <name type="scientific">Rhamnusium bicolor</name>
    <dbReference type="NCBI Taxonomy" id="1586634"/>
    <lineage>
        <taxon>Eukaryota</taxon>
        <taxon>Metazoa</taxon>
        <taxon>Ecdysozoa</taxon>
        <taxon>Arthropoda</taxon>
        <taxon>Hexapoda</taxon>
        <taxon>Insecta</taxon>
        <taxon>Pterygota</taxon>
        <taxon>Neoptera</taxon>
        <taxon>Endopterygota</taxon>
        <taxon>Coleoptera</taxon>
        <taxon>Polyphaga</taxon>
        <taxon>Cucujiformia</taxon>
        <taxon>Chrysomeloidea</taxon>
        <taxon>Cerambycidae</taxon>
        <taxon>Lepturinae</taxon>
        <taxon>Rhagiini</taxon>
        <taxon>Rhamnusium</taxon>
    </lineage>
</organism>
<gene>
    <name evidence="2" type="ORF">NQ314_010738</name>
</gene>
<accession>A0AAV8XMR6</accession>
<sequence>MGNCFKSCLPQSDATRALRNLNILSNPNHDVDFTFLVEDSASTSEENKSLGELESWLSSHSTIPEGMHEVYVIEYEIIEKDEENDSPKFRFALSTKFLLQLARDVKNIHADATYKLVWQRFPVFVVGILELVDGLLNPQLTSYSRLSESQRLSSIGTAIPEDLSQCPTNSSPQNTAPAHNSDSDWSRVSSANSLEWDNVQNSIHMSPHISEVDTDTQFLLSEIERLTNKTLEETGQDLFS</sequence>
<feature type="region of interest" description="Disordered" evidence="1">
    <location>
        <begin position="160"/>
        <end position="186"/>
    </location>
</feature>
<proteinExistence type="predicted"/>
<keyword evidence="3" id="KW-1185">Reference proteome</keyword>
<evidence type="ECO:0000313" key="2">
    <source>
        <dbReference type="EMBL" id="KAJ8940356.1"/>
    </source>
</evidence>
<dbReference type="Proteomes" id="UP001162156">
    <property type="component" value="Unassembled WGS sequence"/>
</dbReference>
<evidence type="ECO:0000313" key="3">
    <source>
        <dbReference type="Proteomes" id="UP001162156"/>
    </source>
</evidence>
<dbReference type="AlphaFoldDB" id="A0AAV8XMR6"/>
<evidence type="ECO:0000256" key="1">
    <source>
        <dbReference type="SAM" id="MobiDB-lite"/>
    </source>
</evidence>
<name>A0AAV8XMR6_9CUCU</name>
<protein>
    <submittedName>
        <fullName evidence="2">Uncharacterized protein</fullName>
    </submittedName>
</protein>